<feature type="domain" description="HTH lysR-type" evidence="5">
    <location>
        <begin position="5"/>
        <end position="62"/>
    </location>
</feature>
<dbReference type="EMBL" id="CP000510">
    <property type="protein sequence ID" value="ABM04057.1"/>
    <property type="molecule type" value="Genomic_DNA"/>
</dbReference>
<dbReference type="PANTHER" id="PTHR30537:SF74">
    <property type="entry name" value="HTH-TYPE TRANSCRIPTIONAL REGULATOR TRPI"/>
    <property type="match status" value="1"/>
</dbReference>
<comment type="similarity">
    <text evidence="1">Belongs to the LysR transcriptional regulatory family.</text>
</comment>
<dbReference type="Pfam" id="PF00126">
    <property type="entry name" value="HTH_1"/>
    <property type="match status" value="1"/>
</dbReference>
<dbReference type="GO" id="GO:0043565">
    <property type="term" value="F:sequence-specific DNA binding"/>
    <property type="evidence" value="ECO:0007669"/>
    <property type="project" value="TreeGrafter"/>
</dbReference>
<keyword evidence="7" id="KW-1185">Reference proteome</keyword>
<gene>
    <name evidence="6" type="ordered locus">Ping_2316</name>
</gene>
<dbReference type="SUPFAM" id="SSF53850">
    <property type="entry name" value="Periplasmic binding protein-like II"/>
    <property type="match status" value="1"/>
</dbReference>
<keyword evidence="3" id="KW-0238">DNA-binding</keyword>
<dbReference type="OrthoDB" id="5721010at2"/>
<dbReference type="PROSITE" id="PS50931">
    <property type="entry name" value="HTH_LYSR"/>
    <property type="match status" value="1"/>
</dbReference>
<evidence type="ECO:0000256" key="2">
    <source>
        <dbReference type="ARBA" id="ARBA00023015"/>
    </source>
</evidence>
<dbReference type="RefSeq" id="WP_011770617.1">
    <property type="nucleotide sequence ID" value="NC_008709.1"/>
</dbReference>
<dbReference type="KEGG" id="pin:Ping_2316"/>
<evidence type="ECO:0000256" key="3">
    <source>
        <dbReference type="ARBA" id="ARBA00023125"/>
    </source>
</evidence>
<dbReference type="Pfam" id="PF03466">
    <property type="entry name" value="LysR_substrate"/>
    <property type="match status" value="1"/>
</dbReference>
<name>A1SX42_PSYIN</name>
<dbReference type="InterPro" id="IPR036390">
    <property type="entry name" value="WH_DNA-bd_sf"/>
</dbReference>
<organism evidence="6 7">
    <name type="scientific">Psychromonas ingrahamii (strain DSM 17664 / CCUG 51855 / 37)</name>
    <dbReference type="NCBI Taxonomy" id="357804"/>
    <lineage>
        <taxon>Bacteria</taxon>
        <taxon>Pseudomonadati</taxon>
        <taxon>Pseudomonadota</taxon>
        <taxon>Gammaproteobacteria</taxon>
        <taxon>Alteromonadales</taxon>
        <taxon>Psychromonadaceae</taxon>
        <taxon>Psychromonas</taxon>
    </lineage>
</organism>
<evidence type="ECO:0000256" key="1">
    <source>
        <dbReference type="ARBA" id="ARBA00009437"/>
    </source>
</evidence>
<dbReference type="STRING" id="357804.Ping_2316"/>
<dbReference type="Gene3D" id="1.10.10.10">
    <property type="entry name" value="Winged helix-like DNA-binding domain superfamily/Winged helix DNA-binding domain"/>
    <property type="match status" value="1"/>
</dbReference>
<dbReference type="SUPFAM" id="SSF46785">
    <property type="entry name" value="Winged helix' DNA-binding domain"/>
    <property type="match status" value="1"/>
</dbReference>
<keyword evidence="4" id="KW-0804">Transcription</keyword>
<evidence type="ECO:0000256" key="4">
    <source>
        <dbReference type="ARBA" id="ARBA00023163"/>
    </source>
</evidence>
<dbReference type="GO" id="GO:0003700">
    <property type="term" value="F:DNA-binding transcription factor activity"/>
    <property type="evidence" value="ECO:0007669"/>
    <property type="project" value="InterPro"/>
</dbReference>
<dbReference type="CDD" id="cd08432">
    <property type="entry name" value="PBP2_GcdR_TrpI_HvrB_AmpR_like"/>
    <property type="match status" value="1"/>
</dbReference>
<sequence>MQKLPVLSHLRTFVTAAKTGSFANTAIKLCITPAAVSQHIRQLENQLKSILFERSKRGVCLTQAGIQYRVFAEKALDNLRQGQHCLNQLKNQQYFTIRAFPSVASKWLMPKIIQFMDLNPDLEIRLEASHAKVDFDNSDTDACISFGHQDYPNEEAVLLFNDSVSLVASPLLLQQLPHGHHLDTLLQQPLIQIDWGHFNRFLPDWENWLKLAGYKDISFKKGPQFNLSSLAIEAAVQGKGLLLGQESLIQDELKSGKLIQVCDISLPLERPYYLVYPKRTLANPQAINFFKQLIAKTG</sequence>
<protein>
    <submittedName>
        <fullName evidence="6">Transcriptional regulator, substrate-binding of LysR family protein</fullName>
    </submittedName>
</protein>
<dbReference type="InterPro" id="IPR005119">
    <property type="entry name" value="LysR_subst-bd"/>
</dbReference>
<dbReference type="HOGENOM" id="CLU_039613_37_0_6"/>
<proteinExistence type="inferred from homology"/>
<dbReference type="eggNOG" id="COG0583">
    <property type="taxonomic scope" value="Bacteria"/>
</dbReference>
<dbReference type="AlphaFoldDB" id="A1SX42"/>
<dbReference type="GO" id="GO:0006351">
    <property type="term" value="P:DNA-templated transcription"/>
    <property type="evidence" value="ECO:0007669"/>
    <property type="project" value="TreeGrafter"/>
</dbReference>
<dbReference type="Gene3D" id="3.40.190.10">
    <property type="entry name" value="Periplasmic binding protein-like II"/>
    <property type="match status" value="2"/>
</dbReference>
<evidence type="ECO:0000313" key="6">
    <source>
        <dbReference type="EMBL" id="ABM04057.1"/>
    </source>
</evidence>
<accession>A1SX42</accession>
<reference evidence="6 7" key="1">
    <citation type="submission" date="2007-01" db="EMBL/GenBank/DDBJ databases">
        <title>Complete sequence of Psychromonas ingrahamii 37.</title>
        <authorList>
            <consortium name="US DOE Joint Genome Institute"/>
            <person name="Copeland A."/>
            <person name="Lucas S."/>
            <person name="Lapidus A."/>
            <person name="Barry K."/>
            <person name="Detter J.C."/>
            <person name="Glavina del Rio T."/>
            <person name="Hammon N."/>
            <person name="Israni S."/>
            <person name="Dalin E."/>
            <person name="Tice H."/>
            <person name="Pitluck S."/>
            <person name="Thompson L.S."/>
            <person name="Brettin T."/>
            <person name="Bruce D."/>
            <person name="Han C."/>
            <person name="Tapia R."/>
            <person name="Schmutz J."/>
            <person name="Larimer F."/>
            <person name="Land M."/>
            <person name="Hauser L."/>
            <person name="Kyrpides N."/>
            <person name="Ivanova N."/>
            <person name="Staley J."/>
            <person name="Richardson P."/>
        </authorList>
    </citation>
    <scope>NUCLEOTIDE SEQUENCE [LARGE SCALE GENOMIC DNA]</scope>
    <source>
        <strain evidence="6 7">37</strain>
    </source>
</reference>
<dbReference type="Proteomes" id="UP000000639">
    <property type="component" value="Chromosome"/>
</dbReference>
<evidence type="ECO:0000313" key="7">
    <source>
        <dbReference type="Proteomes" id="UP000000639"/>
    </source>
</evidence>
<dbReference type="PANTHER" id="PTHR30537">
    <property type="entry name" value="HTH-TYPE TRANSCRIPTIONAL REGULATOR"/>
    <property type="match status" value="1"/>
</dbReference>
<evidence type="ECO:0000259" key="5">
    <source>
        <dbReference type="PROSITE" id="PS50931"/>
    </source>
</evidence>
<dbReference type="InterPro" id="IPR000847">
    <property type="entry name" value="LysR_HTH_N"/>
</dbReference>
<dbReference type="InterPro" id="IPR058163">
    <property type="entry name" value="LysR-type_TF_proteobact-type"/>
</dbReference>
<keyword evidence="2" id="KW-0805">Transcription regulation</keyword>
<dbReference type="InterPro" id="IPR036388">
    <property type="entry name" value="WH-like_DNA-bd_sf"/>
</dbReference>